<name>A0A1K2F0E5_STRAR</name>
<organism evidence="1 2">
    <name type="scientific">Streptomyces atratus</name>
    <dbReference type="NCBI Taxonomy" id="1893"/>
    <lineage>
        <taxon>Bacteria</taxon>
        <taxon>Bacillati</taxon>
        <taxon>Actinomycetota</taxon>
        <taxon>Actinomycetes</taxon>
        <taxon>Kitasatosporales</taxon>
        <taxon>Streptomycetaceae</taxon>
        <taxon>Streptomyces</taxon>
    </lineage>
</organism>
<sequence length="93" mass="9791">MAETGHSVRAADVLADVLAEVRERVDRREALGEAQVAVLEAAVTIVRAGQPGFEVMPVERSELVREALGAVRAATVATGVALTYAHQTARVLA</sequence>
<dbReference type="OrthoDB" id="4312910at2"/>
<reference evidence="1 2" key="1">
    <citation type="submission" date="2016-11" db="EMBL/GenBank/DDBJ databases">
        <authorList>
            <person name="Jaros S."/>
            <person name="Januszkiewicz K."/>
            <person name="Wedrychowicz H."/>
        </authorList>
    </citation>
    <scope>NUCLEOTIDE SEQUENCE [LARGE SCALE GENOMIC DNA]</scope>
    <source>
        <strain evidence="1 2">OK807</strain>
    </source>
</reference>
<proteinExistence type="predicted"/>
<dbReference type="Proteomes" id="UP000181909">
    <property type="component" value="Unassembled WGS sequence"/>
</dbReference>
<dbReference type="STRING" id="1893.SAMN02787144_102755"/>
<dbReference type="EMBL" id="FPJO01000027">
    <property type="protein sequence ID" value="SFY41367.1"/>
    <property type="molecule type" value="Genomic_DNA"/>
</dbReference>
<evidence type="ECO:0008006" key="3">
    <source>
        <dbReference type="Google" id="ProtNLM"/>
    </source>
</evidence>
<evidence type="ECO:0000313" key="2">
    <source>
        <dbReference type="Proteomes" id="UP000181909"/>
    </source>
</evidence>
<gene>
    <name evidence="1" type="ORF">SAMN02787144_102755</name>
</gene>
<evidence type="ECO:0000313" key="1">
    <source>
        <dbReference type="EMBL" id="SFY41367.1"/>
    </source>
</evidence>
<accession>A0A1K2F0E5</accession>
<protein>
    <recommendedName>
        <fullName evidence="3">ANTAR domain-containing protein</fullName>
    </recommendedName>
</protein>
<dbReference type="RefSeq" id="WP_072488655.1">
    <property type="nucleotide sequence ID" value="NZ_CP108276.1"/>
</dbReference>
<dbReference type="AlphaFoldDB" id="A0A1K2F0E5"/>